<dbReference type="EMBL" id="JBAMIC010000008">
    <property type="protein sequence ID" value="KAK7104148.1"/>
    <property type="molecule type" value="Genomic_DNA"/>
</dbReference>
<proteinExistence type="predicted"/>
<keyword evidence="3" id="KW-1185">Reference proteome</keyword>
<sequence>MADKERKKPQTRQMAAECSPSKDALKETGKVTTVSVHDPVSQTTMSVNISDPDSPVMPVLKEAKSKAPSAKKRRSGKDKTKDDFSSLFEKFSVNMNNMFAQQQQFAADLHATRKELHSLPAGVGGVASLAYAKAPPSCTITSADVHAEQGDCFIQGAVSRSSGLSSSPVARFSGESVQVGPELVAPPPRLGGESLTFPEAIALYKRRNSWGVNTGQQVGPELVAPPPRLGSESSTLPEAIALSKRNSRGVDTGQRDSCTHRQTGMSPVNVYKSQLPPSGQEAAFGQALHGPSVLQSASPVVDRFSDAASHSDFHGTATADSEVDDSHSLSEEEVDVKLSLRLKPAMVTAAQVSAKYFAEGVTAMTSSAAPPPSAVGDFRPALTEVQGYRFSESPSVAYELSKVLARTSGSENSLPVDTVPLLAAHGQAPDSAQPWLASGQLRMASTSFHARKFALSRRHHSLIETYALPSAPLPVTPELANLREDVYRFDKTCAYSEGALIGLEETGRYSLELASLSETLLRSLSRSIAVSLDPFEFRNDASVKDVPILLASLAKVSAEQMTVAARLYAHAVYTRRDAFLSGSRIQDKSTLDLLKVSPFTEGSLLGQPSLDALDKQTQNAKDLAIAKLAQHGFAKPQAKQQGPPKASFTSANRGRGSQHSQSSFRGRGRGAPYPKKKPSFGNARGSGRKPNLQ</sequence>
<protein>
    <submittedName>
        <fullName evidence="2">Uncharacterized protein</fullName>
    </submittedName>
</protein>
<reference evidence="2 3" key="1">
    <citation type="submission" date="2024-02" db="EMBL/GenBank/DDBJ databases">
        <title>Chromosome-scale genome assembly of the rough periwinkle Littorina saxatilis.</title>
        <authorList>
            <person name="De Jode A."/>
            <person name="Faria R."/>
            <person name="Formenti G."/>
            <person name="Sims Y."/>
            <person name="Smith T.P."/>
            <person name="Tracey A."/>
            <person name="Wood J.M.D."/>
            <person name="Zagrodzka Z.B."/>
            <person name="Johannesson K."/>
            <person name="Butlin R.K."/>
            <person name="Leder E.H."/>
        </authorList>
    </citation>
    <scope>NUCLEOTIDE SEQUENCE [LARGE SCALE GENOMIC DNA]</scope>
    <source>
        <strain evidence="2">Snail1</strain>
        <tissue evidence="2">Muscle</tissue>
    </source>
</reference>
<feature type="region of interest" description="Disordered" evidence="1">
    <location>
        <begin position="245"/>
        <end position="264"/>
    </location>
</feature>
<accession>A0AAN9GCN7</accession>
<feature type="compositionally biased region" description="Polar residues" evidence="1">
    <location>
        <begin position="647"/>
        <end position="664"/>
    </location>
</feature>
<evidence type="ECO:0000313" key="3">
    <source>
        <dbReference type="Proteomes" id="UP001374579"/>
    </source>
</evidence>
<feature type="compositionally biased region" description="Polar residues" evidence="1">
    <location>
        <begin position="30"/>
        <end position="51"/>
    </location>
</feature>
<dbReference type="AlphaFoldDB" id="A0AAN9GCN7"/>
<dbReference type="Proteomes" id="UP001374579">
    <property type="component" value="Unassembled WGS sequence"/>
</dbReference>
<name>A0AAN9GCN7_9CAEN</name>
<comment type="caution">
    <text evidence="2">The sequence shown here is derived from an EMBL/GenBank/DDBJ whole genome shotgun (WGS) entry which is preliminary data.</text>
</comment>
<feature type="region of interest" description="Disordered" evidence="1">
    <location>
        <begin position="1"/>
        <end position="81"/>
    </location>
</feature>
<gene>
    <name evidence="2" type="ORF">V1264_018911</name>
</gene>
<organism evidence="2 3">
    <name type="scientific">Littorina saxatilis</name>
    <dbReference type="NCBI Taxonomy" id="31220"/>
    <lineage>
        <taxon>Eukaryota</taxon>
        <taxon>Metazoa</taxon>
        <taxon>Spiralia</taxon>
        <taxon>Lophotrochozoa</taxon>
        <taxon>Mollusca</taxon>
        <taxon>Gastropoda</taxon>
        <taxon>Caenogastropoda</taxon>
        <taxon>Littorinimorpha</taxon>
        <taxon>Littorinoidea</taxon>
        <taxon>Littorinidae</taxon>
        <taxon>Littorina</taxon>
    </lineage>
</organism>
<evidence type="ECO:0000256" key="1">
    <source>
        <dbReference type="SAM" id="MobiDB-lite"/>
    </source>
</evidence>
<feature type="region of interest" description="Disordered" evidence="1">
    <location>
        <begin position="633"/>
        <end position="693"/>
    </location>
</feature>
<evidence type="ECO:0000313" key="2">
    <source>
        <dbReference type="EMBL" id="KAK7104148.1"/>
    </source>
</evidence>